<dbReference type="AlphaFoldDB" id="A0A2N5V292"/>
<feature type="compositionally biased region" description="Polar residues" evidence="1">
    <location>
        <begin position="1"/>
        <end position="19"/>
    </location>
</feature>
<proteinExistence type="predicted"/>
<name>A0A2N5V292_9BASI</name>
<reference evidence="2 3" key="1">
    <citation type="submission" date="2017-11" db="EMBL/GenBank/DDBJ databases">
        <title>De novo assembly and phasing of dikaryotic genomes from two isolates of Puccinia coronata f. sp. avenae, the causal agent of oat crown rust.</title>
        <authorList>
            <person name="Miller M.E."/>
            <person name="Zhang Y."/>
            <person name="Omidvar V."/>
            <person name="Sperschneider J."/>
            <person name="Schwessinger B."/>
            <person name="Raley C."/>
            <person name="Palmer J.M."/>
            <person name="Garnica D."/>
            <person name="Upadhyaya N."/>
            <person name="Rathjen J."/>
            <person name="Taylor J.M."/>
            <person name="Park R.F."/>
            <person name="Dodds P.N."/>
            <person name="Hirsch C.D."/>
            <person name="Kianian S.F."/>
            <person name="Figueroa M."/>
        </authorList>
    </citation>
    <scope>NUCLEOTIDE SEQUENCE [LARGE SCALE GENOMIC DNA]</scope>
    <source>
        <strain evidence="2">12SD80</strain>
    </source>
</reference>
<accession>A0A2N5V292</accession>
<organism evidence="2 3">
    <name type="scientific">Puccinia coronata f. sp. avenae</name>
    <dbReference type="NCBI Taxonomy" id="200324"/>
    <lineage>
        <taxon>Eukaryota</taxon>
        <taxon>Fungi</taxon>
        <taxon>Dikarya</taxon>
        <taxon>Basidiomycota</taxon>
        <taxon>Pucciniomycotina</taxon>
        <taxon>Pucciniomycetes</taxon>
        <taxon>Pucciniales</taxon>
        <taxon>Pucciniaceae</taxon>
        <taxon>Puccinia</taxon>
    </lineage>
</organism>
<sequence length="106" mass="11477">MEFLNNSAFEENSGSQESWLSPLPGATKYIPFLDLQSQGSQMFTRRATSGAFPLIILSSKGANTASKAGPDGRIRWPGCLATEFESVKSLLGGTAPKFKSDGRIRY</sequence>
<dbReference type="EMBL" id="PGCI01000061">
    <property type="protein sequence ID" value="PLW44047.1"/>
    <property type="molecule type" value="Genomic_DNA"/>
</dbReference>
<dbReference type="Proteomes" id="UP000235392">
    <property type="component" value="Unassembled WGS sequence"/>
</dbReference>
<evidence type="ECO:0000313" key="2">
    <source>
        <dbReference type="EMBL" id="PLW44047.1"/>
    </source>
</evidence>
<evidence type="ECO:0000313" key="3">
    <source>
        <dbReference type="Proteomes" id="UP000235392"/>
    </source>
</evidence>
<evidence type="ECO:0000256" key="1">
    <source>
        <dbReference type="SAM" id="MobiDB-lite"/>
    </source>
</evidence>
<gene>
    <name evidence="2" type="ORF">PCASD_04840</name>
</gene>
<comment type="caution">
    <text evidence="2">The sequence shown here is derived from an EMBL/GenBank/DDBJ whole genome shotgun (WGS) entry which is preliminary data.</text>
</comment>
<protein>
    <submittedName>
        <fullName evidence="2">Uncharacterized protein</fullName>
    </submittedName>
</protein>
<feature type="region of interest" description="Disordered" evidence="1">
    <location>
        <begin position="1"/>
        <end position="20"/>
    </location>
</feature>